<evidence type="ECO:0000313" key="2">
    <source>
        <dbReference type="EMBL" id="CAA9423526.1"/>
    </source>
</evidence>
<dbReference type="EMBL" id="CADCUT010000163">
    <property type="protein sequence ID" value="CAA9423526.1"/>
    <property type="molecule type" value="Genomic_DNA"/>
</dbReference>
<gene>
    <name evidence="2" type="ORF">AVDCRST_MAG03-2716</name>
</gene>
<reference evidence="2" key="1">
    <citation type="submission" date="2020-02" db="EMBL/GenBank/DDBJ databases">
        <authorList>
            <person name="Meier V. D."/>
        </authorList>
    </citation>
    <scope>NUCLEOTIDE SEQUENCE</scope>
    <source>
        <strain evidence="2">AVDCRST_MAG03</strain>
    </source>
</reference>
<protein>
    <submittedName>
        <fullName evidence="2">Uncharacterized protein</fullName>
    </submittedName>
</protein>
<feature type="non-terminal residue" evidence="2">
    <location>
        <position position="114"/>
    </location>
</feature>
<feature type="region of interest" description="Disordered" evidence="1">
    <location>
        <begin position="1"/>
        <end position="114"/>
    </location>
</feature>
<feature type="compositionally biased region" description="Basic residues" evidence="1">
    <location>
        <begin position="58"/>
        <end position="68"/>
    </location>
</feature>
<proteinExistence type="predicted"/>
<name>A0A6J4PTL4_9ACTN</name>
<sequence>RARLPGGPLLHALDHGGPEPLRPRLRPFRVGLEPLRHGRLQGQRQRRRGGFRLVLAGRPHRGRPRRRGLPGPRRSTPGGPQPQTGPTEPAPDGCAHGPLHRHEPLGPLPTRRRI</sequence>
<accession>A0A6J4PTL4</accession>
<dbReference type="AlphaFoldDB" id="A0A6J4PTL4"/>
<feature type="non-terminal residue" evidence="2">
    <location>
        <position position="1"/>
    </location>
</feature>
<organism evidence="2">
    <name type="scientific">uncultured Rubrobacteraceae bacterium</name>
    <dbReference type="NCBI Taxonomy" id="349277"/>
    <lineage>
        <taxon>Bacteria</taxon>
        <taxon>Bacillati</taxon>
        <taxon>Actinomycetota</taxon>
        <taxon>Rubrobacteria</taxon>
        <taxon>Rubrobacterales</taxon>
        <taxon>Rubrobacteraceae</taxon>
        <taxon>environmental samples</taxon>
    </lineage>
</organism>
<evidence type="ECO:0000256" key="1">
    <source>
        <dbReference type="SAM" id="MobiDB-lite"/>
    </source>
</evidence>
<feature type="compositionally biased region" description="Low complexity" evidence="1">
    <location>
        <begin position="69"/>
        <end position="87"/>
    </location>
</feature>